<dbReference type="PANTHER" id="PTHR43852">
    <property type="entry name" value="NUCLEOTIDYLTRANSFERASE"/>
    <property type="match status" value="1"/>
</dbReference>
<dbReference type="Gene3D" id="3.30.460.10">
    <property type="entry name" value="Beta Polymerase, domain 2"/>
    <property type="match status" value="1"/>
</dbReference>
<dbReference type="EMBL" id="MHNB01000026">
    <property type="protein sequence ID" value="OGZ36465.1"/>
    <property type="molecule type" value="Genomic_DNA"/>
</dbReference>
<dbReference type="AlphaFoldDB" id="A0A1G2FEH4"/>
<dbReference type="PANTHER" id="PTHR43852:SF3">
    <property type="entry name" value="NUCLEOTIDYLTRANSFERASE"/>
    <property type="match status" value="1"/>
</dbReference>
<feature type="domain" description="Polymerase beta nucleotidyltransferase" evidence="1">
    <location>
        <begin position="21"/>
        <end position="108"/>
    </location>
</feature>
<evidence type="ECO:0000313" key="3">
    <source>
        <dbReference type="Proteomes" id="UP000177061"/>
    </source>
</evidence>
<gene>
    <name evidence="2" type="ORF">A3J64_02455</name>
</gene>
<dbReference type="InterPro" id="IPR041633">
    <property type="entry name" value="Polbeta"/>
</dbReference>
<dbReference type="STRING" id="1801997.A3J64_02455"/>
<dbReference type="NCBIfam" id="NF047752">
    <property type="entry name" value="MntA_antitoxin"/>
    <property type="match status" value="1"/>
</dbReference>
<dbReference type="InterPro" id="IPR052930">
    <property type="entry name" value="TA_antitoxin_MntA"/>
</dbReference>
<protein>
    <recommendedName>
        <fullName evidence="1">Polymerase beta nucleotidyltransferase domain-containing protein</fullName>
    </recommendedName>
</protein>
<dbReference type="SUPFAM" id="SSF81301">
    <property type="entry name" value="Nucleotidyltransferase"/>
    <property type="match status" value="1"/>
</dbReference>
<dbReference type="Proteomes" id="UP000177061">
    <property type="component" value="Unassembled WGS sequence"/>
</dbReference>
<comment type="caution">
    <text evidence="2">The sequence shown here is derived from an EMBL/GenBank/DDBJ whole genome shotgun (WGS) entry which is preliminary data.</text>
</comment>
<dbReference type="Pfam" id="PF18765">
    <property type="entry name" value="Polbeta"/>
    <property type="match status" value="1"/>
</dbReference>
<accession>A0A1G2FEH4</accession>
<organism evidence="2 3">
    <name type="scientific">Candidatus Portnoybacteria bacterium RIFCSPHIGHO2_12_FULL_38_9</name>
    <dbReference type="NCBI Taxonomy" id="1801997"/>
    <lineage>
        <taxon>Bacteria</taxon>
        <taxon>Candidatus Portnoyibacteriota</taxon>
    </lineage>
</organism>
<name>A0A1G2FEH4_9BACT</name>
<reference evidence="2 3" key="1">
    <citation type="journal article" date="2016" name="Nat. Commun.">
        <title>Thousands of microbial genomes shed light on interconnected biogeochemical processes in an aquifer system.</title>
        <authorList>
            <person name="Anantharaman K."/>
            <person name="Brown C.T."/>
            <person name="Hug L.A."/>
            <person name="Sharon I."/>
            <person name="Castelle C.J."/>
            <person name="Probst A.J."/>
            <person name="Thomas B.C."/>
            <person name="Singh A."/>
            <person name="Wilkins M.J."/>
            <person name="Karaoz U."/>
            <person name="Brodie E.L."/>
            <person name="Williams K.H."/>
            <person name="Hubbard S.S."/>
            <person name="Banfield J.F."/>
        </authorList>
    </citation>
    <scope>NUCLEOTIDE SEQUENCE [LARGE SCALE GENOMIC DNA]</scope>
</reference>
<sequence>MKSVREVNKMLLNNQKIKSEIERLAPKYHLSLVVLFGSQVNNKTHPQSDVDLAFLSREQLRPSDIAKLNFEFSSRLGVKDLELVDLKNAPPLLLKQIAKKSILLYEEEPSLFANFRIYALKRFMEAKKLLDLRELSLNKFLQTI</sequence>
<evidence type="ECO:0000313" key="2">
    <source>
        <dbReference type="EMBL" id="OGZ36465.1"/>
    </source>
</evidence>
<proteinExistence type="predicted"/>
<dbReference type="CDD" id="cd05403">
    <property type="entry name" value="NT_KNTase_like"/>
    <property type="match status" value="1"/>
</dbReference>
<evidence type="ECO:0000259" key="1">
    <source>
        <dbReference type="Pfam" id="PF18765"/>
    </source>
</evidence>
<dbReference type="InterPro" id="IPR043519">
    <property type="entry name" value="NT_sf"/>
</dbReference>